<evidence type="ECO:0000256" key="4">
    <source>
        <dbReference type="ARBA" id="ARBA00022475"/>
    </source>
</evidence>
<reference evidence="11" key="1">
    <citation type="submission" date="2020-10" db="EMBL/GenBank/DDBJ databases">
        <authorList>
            <person name="Abbas A."/>
            <person name="Razzaq R."/>
            <person name="Waqas M."/>
            <person name="Abbas N."/>
            <person name="Nielsen T.K."/>
            <person name="Hansen L.H."/>
            <person name="Hussain S."/>
            <person name="Shahid M."/>
        </authorList>
    </citation>
    <scope>NUCLEOTIDE SEQUENCE</scope>
    <source>
        <strain evidence="11">S14</strain>
    </source>
</reference>
<feature type="transmembrane region" description="Helical" evidence="9">
    <location>
        <begin position="139"/>
        <end position="157"/>
    </location>
</feature>
<dbReference type="Proteomes" id="UP001181622">
    <property type="component" value="Unassembled WGS sequence"/>
</dbReference>
<evidence type="ECO:0000256" key="6">
    <source>
        <dbReference type="ARBA" id="ARBA00022970"/>
    </source>
</evidence>
<dbReference type="PROSITE" id="PS50928">
    <property type="entry name" value="ABC_TM1"/>
    <property type="match status" value="1"/>
</dbReference>
<evidence type="ECO:0000256" key="8">
    <source>
        <dbReference type="ARBA" id="ARBA00023136"/>
    </source>
</evidence>
<evidence type="ECO:0000259" key="10">
    <source>
        <dbReference type="PROSITE" id="PS50928"/>
    </source>
</evidence>
<evidence type="ECO:0000256" key="9">
    <source>
        <dbReference type="RuleBase" id="RU363032"/>
    </source>
</evidence>
<keyword evidence="7 9" id="KW-1133">Transmembrane helix</keyword>
<keyword evidence="6" id="KW-0029">Amino-acid transport</keyword>
<dbReference type="PANTHER" id="PTHR30614">
    <property type="entry name" value="MEMBRANE COMPONENT OF AMINO ACID ABC TRANSPORTER"/>
    <property type="match status" value="1"/>
</dbReference>
<feature type="transmembrane region" description="Helical" evidence="9">
    <location>
        <begin position="94"/>
        <end position="118"/>
    </location>
</feature>
<dbReference type="RefSeq" id="WP_309393191.1">
    <property type="nucleotide sequence ID" value="NZ_JADBEO010000035.1"/>
</dbReference>
<keyword evidence="5 9" id="KW-0812">Transmembrane</keyword>
<evidence type="ECO:0000313" key="11">
    <source>
        <dbReference type="EMBL" id="MDR4307902.1"/>
    </source>
</evidence>
<evidence type="ECO:0000256" key="1">
    <source>
        <dbReference type="ARBA" id="ARBA00004429"/>
    </source>
</evidence>
<protein>
    <submittedName>
        <fullName evidence="11">Amino acid ABC transporter permease</fullName>
    </submittedName>
</protein>
<dbReference type="Gene3D" id="1.10.3720.10">
    <property type="entry name" value="MetI-like"/>
    <property type="match status" value="1"/>
</dbReference>
<proteinExistence type="inferred from homology"/>
<evidence type="ECO:0000313" key="12">
    <source>
        <dbReference type="Proteomes" id="UP001181622"/>
    </source>
</evidence>
<keyword evidence="3 9" id="KW-0813">Transport</keyword>
<feature type="domain" description="ABC transmembrane type-1" evidence="10">
    <location>
        <begin position="94"/>
        <end position="292"/>
    </location>
</feature>
<keyword evidence="8 9" id="KW-0472">Membrane</keyword>
<dbReference type="CDD" id="cd06261">
    <property type="entry name" value="TM_PBP2"/>
    <property type="match status" value="1"/>
</dbReference>
<sequence>MSSAMFARDVPFERSPTTDLPVLLPPRPRERFGWPKLTTRHALLFAALVLVAAGAAFAQAPDAPPAPASEALTTAPATPLSVVVKWAPLLLKGFIFNIVISVAAMTLGTITGLMLGLGQISQNTIVRRLSWFFTQFFRNSPWLVLLFFAMFMIPFQVRIFGTTIPLPDWMKAIVGFALPVMANVSELLRGAIRSIPSGQWEAAESLAFSRTKTIWQIILPQCVKRMLPPWMNLYSLITMATVLASIVGVGEMLTLTAQVHAAEGGRPELFAPLYGFAGLCFFLYCYPISKLTQRLERRYNVKT</sequence>
<name>A0ABU1DIF2_9HYPH</name>
<feature type="transmembrane region" description="Helical" evidence="9">
    <location>
        <begin position="233"/>
        <end position="257"/>
    </location>
</feature>
<dbReference type="Pfam" id="PF00528">
    <property type="entry name" value="BPD_transp_1"/>
    <property type="match status" value="1"/>
</dbReference>
<evidence type="ECO:0000256" key="7">
    <source>
        <dbReference type="ARBA" id="ARBA00022989"/>
    </source>
</evidence>
<keyword evidence="4" id="KW-1003">Cell membrane</keyword>
<keyword evidence="12" id="KW-1185">Reference proteome</keyword>
<gene>
    <name evidence="11" type="ORF">IHQ68_14870</name>
</gene>
<dbReference type="InterPro" id="IPR000515">
    <property type="entry name" value="MetI-like"/>
</dbReference>
<feature type="transmembrane region" description="Helical" evidence="9">
    <location>
        <begin position="269"/>
        <end position="288"/>
    </location>
</feature>
<comment type="similarity">
    <text evidence="2">Belongs to the binding-protein-dependent transport system permease family. HisMQ subfamily.</text>
</comment>
<dbReference type="SUPFAM" id="SSF161098">
    <property type="entry name" value="MetI-like"/>
    <property type="match status" value="1"/>
</dbReference>
<feature type="transmembrane region" description="Helical" evidence="9">
    <location>
        <begin position="169"/>
        <end position="188"/>
    </location>
</feature>
<organism evidence="11 12">
    <name type="scientific">Chelatococcus sambhunathii</name>
    <dbReference type="NCBI Taxonomy" id="363953"/>
    <lineage>
        <taxon>Bacteria</taxon>
        <taxon>Pseudomonadati</taxon>
        <taxon>Pseudomonadota</taxon>
        <taxon>Alphaproteobacteria</taxon>
        <taxon>Hyphomicrobiales</taxon>
        <taxon>Chelatococcaceae</taxon>
        <taxon>Chelatococcus</taxon>
    </lineage>
</organism>
<comment type="subcellular location">
    <subcellularLocation>
        <location evidence="1">Cell inner membrane</location>
        <topology evidence="1">Multi-pass membrane protein</topology>
    </subcellularLocation>
    <subcellularLocation>
        <location evidence="9">Cell membrane</location>
        <topology evidence="9">Multi-pass membrane protein</topology>
    </subcellularLocation>
</comment>
<dbReference type="InterPro" id="IPR035906">
    <property type="entry name" value="MetI-like_sf"/>
</dbReference>
<dbReference type="InterPro" id="IPR043429">
    <property type="entry name" value="ArtM/GltK/GlnP/TcyL/YhdX-like"/>
</dbReference>
<accession>A0ABU1DIF2</accession>
<evidence type="ECO:0000256" key="5">
    <source>
        <dbReference type="ARBA" id="ARBA00022692"/>
    </source>
</evidence>
<dbReference type="EMBL" id="JADBEO010000035">
    <property type="protein sequence ID" value="MDR4307902.1"/>
    <property type="molecule type" value="Genomic_DNA"/>
</dbReference>
<dbReference type="InterPro" id="IPR010065">
    <property type="entry name" value="AA_ABC_transptr_permease_3TM"/>
</dbReference>
<comment type="caution">
    <text evidence="11">The sequence shown here is derived from an EMBL/GenBank/DDBJ whole genome shotgun (WGS) entry which is preliminary data.</text>
</comment>
<evidence type="ECO:0000256" key="3">
    <source>
        <dbReference type="ARBA" id="ARBA00022448"/>
    </source>
</evidence>
<evidence type="ECO:0000256" key="2">
    <source>
        <dbReference type="ARBA" id="ARBA00010072"/>
    </source>
</evidence>
<dbReference type="NCBIfam" id="TIGR01726">
    <property type="entry name" value="HEQRo_perm_3TM"/>
    <property type="match status" value="1"/>
</dbReference>
<dbReference type="PANTHER" id="PTHR30614:SF0">
    <property type="entry name" value="L-CYSTINE TRANSPORT SYSTEM PERMEASE PROTEIN TCYL"/>
    <property type="match status" value="1"/>
</dbReference>